<feature type="transmembrane region" description="Helical" evidence="7">
    <location>
        <begin position="175"/>
        <end position="194"/>
    </location>
</feature>
<protein>
    <submittedName>
        <fullName evidence="9">MDR permease</fullName>
    </submittedName>
</protein>
<comment type="subcellular location">
    <subcellularLocation>
        <location evidence="1">Cell membrane</location>
        <topology evidence="1">Multi-pass membrane protein</topology>
    </subcellularLocation>
</comment>
<feature type="transmembrane region" description="Helical" evidence="7">
    <location>
        <begin position="276"/>
        <end position="297"/>
    </location>
</feature>
<keyword evidence="5 7" id="KW-1133">Transmembrane helix</keyword>
<keyword evidence="3" id="KW-1003">Cell membrane</keyword>
<feature type="transmembrane region" description="Helical" evidence="7">
    <location>
        <begin position="84"/>
        <end position="102"/>
    </location>
</feature>
<proteinExistence type="predicted"/>
<evidence type="ECO:0000259" key="8">
    <source>
        <dbReference type="PROSITE" id="PS50850"/>
    </source>
</evidence>
<evidence type="ECO:0000313" key="9">
    <source>
        <dbReference type="EMBL" id="KRN76085.1"/>
    </source>
</evidence>
<dbReference type="Gene3D" id="1.20.1250.20">
    <property type="entry name" value="MFS general substrate transporter like domains"/>
    <property type="match status" value="1"/>
</dbReference>
<feature type="transmembrane region" description="Helical" evidence="7">
    <location>
        <begin position="200"/>
        <end position="224"/>
    </location>
</feature>
<dbReference type="InterPro" id="IPR020846">
    <property type="entry name" value="MFS_dom"/>
</dbReference>
<dbReference type="PANTHER" id="PTHR42718:SF46">
    <property type="entry name" value="BLR6921 PROTEIN"/>
    <property type="match status" value="1"/>
</dbReference>
<reference evidence="9 10" key="1">
    <citation type="journal article" date="2015" name="Genome Announc.">
        <title>Expanding the biotechnology potential of lactobacilli through comparative genomics of 213 strains and associated genera.</title>
        <authorList>
            <person name="Sun Z."/>
            <person name="Harris H.M."/>
            <person name="McCann A."/>
            <person name="Guo C."/>
            <person name="Argimon S."/>
            <person name="Zhang W."/>
            <person name="Yang X."/>
            <person name="Jeffery I.B."/>
            <person name="Cooney J.C."/>
            <person name="Kagawa T.F."/>
            <person name="Liu W."/>
            <person name="Song Y."/>
            <person name="Salvetti E."/>
            <person name="Wrobel A."/>
            <person name="Rasinkangas P."/>
            <person name="Parkhill J."/>
            <person name="Rea M.C."/>
            <person name="O'Sullivan O."/>
            <person name="Ritari J."/>
            <person name="Douillard F.P."/>
            <person name="Paul Ross R."/>
            <person name="Yang R."/>
            <person name="Briner A.E."/>
            <person name="Felis G.E."/>
            <person name="de Vos W.M."/>
            <person name="Barrangou R."/>
            <person name="Klaenhammer T.R."/>
            <person name="Caufield P.W."/>
            <person name="Cui Y."/>
            <person name="Zhang H."/>
            <person name="O'Toole P.W."/>
        </authorList>
    </citation>
    <scope>NUCLEOTIDE SEQUENCE [LARGE SCALE GENOMIC DNA]</scope>
    <source>
        <strain evidence="9 10">DSM 20014</strain>
    </source>
</reference>
<organism evidence="9 10">
    <name type="scientific">Weissella minor</name>
    <dbReference type="NCBI Taxonomy" id="1620"/>
    <lineage>
        <taxon>Bacteria</taxon>
        <taxon>Bacillati</taxon>
        <taxon>Bacillota</taxon>
        <taxon>Bacilli</taxon>
        <taxon>Lactobacillales</taxon>
        <taxon>Lactobacillaceae</taxon>
        <taxon>Weissella</taxon>
    </lineage>
</organism>
<feature type="domain" description="Major facilitator superfamily (MFS) profile" evidence="8">
    <location>
        <begin position="1"/>
        <end position="430"/>
    </location>
</feature>
<dbReference type="CDD" id="cd17321">
    <property type="entry name" value="MFS_MMR_MDR_like"/>
    <property type="match status" value="1"/>
</dbReference>
<evidence type="ECO:0000313" key="10">
    <source>
        <dbReference type="Proteomes" id="UP000051673"/>
    </source>
</evidence>
<dbReference type="EMBL" id="JQCD01000031">
    <property type="protein sequence ID" value="KRN76085.1"/>
    <property type="molecule type" value="Genomic_DNA"/>
</dbReference>
<dbReference type="Proteomes" id="UP000051673">
    <property type="component" value="Unassembled WGS sequence"/>
</dbReference>
<feature type="transmembrane region" description="Helical" evidence="7">
    <location>
        <begin position="309"/>
        <end position="327"/>
    </location>
</feature>
<evidence type="ECO:0000256" key="1">
    <source>
        <dbReference type="ARBA" id="ARBA00004651"/>
    </source>
</evidence>
<dbReference type="PATRIC" id="fig|1620.3.peg.1150"/>
<dbReference type="SUPFAM" id="SSF103473">
    <property type="entry name" value="MFS general substrate transporter"/>
    <property type="match status" value="1"/>
</dbReference>
<comment type="caution">
    <text evidence="9">The sequence shown here is derived from an EMBL/GenBank/DDBJ whole genome shotgun (WGS) entry which is preliminary data.</text>
</comment>
<feature type="transmembrane region" description="Helical" evidence="7">
    <location>
        <begin position="114"/>
        <end position="135"/>
    </location>
</feature>
<dbReference type="InterPro" id="IPR036259">
    <property type="entry name" value="MFS_trans_sf"/>
</dbReference>
<gene>
    <name evidence="9" type="ORF">IV67_GL001136</name>
</gene>
<dbReference type="AlphaFoldDB" id="A0A0R2JL96"/>
<dbReference type="Gene3D" id="1.20.1720.10">
    <property type="entry name" value="Multidrug resistance protein D"/>
    <property type="match status" value="1"/>
</dbReference>
<evidence type="ECO:0000256" key="5">
    <source>
        <dbReference type="ARBA" id="ARBA00022989"/>
    </source>
</evidence>
<feature type="transmembrane region" description="Helical" evidence="7">
    <location>
        <begin position="477"/>
        <end position="496"/>
    </location>
</feature>
<name>A0A0R2JL96_9LACO</name>
<feature type="transmembrane region" description="Helical" evidence="7">
    <location>
        <begin position="56"/>
        <end position="78"/>
    </location>
</feature>
<dbReference type="STRING" id="1620.IV67_GL001136"/>
<keyword evidence="6 7" id="KW-0472">Membrane</keyword>
<feature type="transmembrane region" description="Helical" evidence="7">
    <location>
        <begin position="333"/>
        <end position="358"/>
    </location>
</feature>
<sequence length="503" mass="54850">MLDTTVMNIALPQISQSFSTSLDNLSWAINIYTILFASLTIPLTRIAEKWGMNKSILFGFLLLGSGSCLSGMANALPMLLIGRAIQSIGAALVFPLSMTLGIEQVKQDSRTGMIALLGVTQGLAAALGPIIGGVITQLFSWRWIFLINVPIIILILFTGRFVLNLHEATGQNKHFDIAGSITSIIFLVSLTLVLTQGRIWGWTSVASVGTMIVALLVFVVFIIIEKRTMQPMIPLELFTNRQFNGAAIVIVLSNLFLVAITVILPTYYTTVAHFDALHAALMLLPITIFIFIMSPIAGFSLKKIGAKQLITLGFLLMALGYLGFGYNGLENQLYAYLDGALIGAGYGLITGPITILAASDFTGELLSASQSVAGVMRQVGTVLAVSIFVTSLYSNIDNAQKQSNQYMEQSIGALPVPNQIKSVLIDKSRQALKDNNQTQQIPKKHTGDKKIDVRINMTLIKIKKEAEANMMKAFKNLYKSALPFLILSAFCTLLFWKNQKISE</sequence>
<dbReference type="PANTHER" id="PTHR42718">
    <property type="entry name" value="MAJOR FACILITATOR SUPERFAMILY MULTIDRUG TRANSPORTER MFSC"/>
    <property type="match status" value="1"/>
</dbReference>
<keyword evidence="4 7" id="KW-0812">Transmembrane</keyword>
<evidence type="ECO:0000256" key="3">
    <source>
        <dbReference type="ARBA" id="ARBA00022475"/>
    </source>
</evidence>
<keyword evidence="10" id="KW-1185">Reference proteome</keyword>
<dbReference type="GO" id="GO:0022857">
    <property type="term" value="F:transmembrane transporter activity"/>
    <property type="evidence" value="ECO:0007669"/>
    <property type="project" value="InterPro"/>
</dbReference>
<dbReference type="GO" id="GO:0005886">
    <property type="term" value="C:plasma membrane"/>
    <property type="evidence" value="ECO:0007669"/>
    <property type="project" value="UniProtKB-SubCell"/>
</dbReference>
<dbReference type="PROSITE" id="PS50850">
    <property type="entry name" value="MFS"/>
    <property type="match status" value="1"/>
</dbReference>
<evidence type="ECO:0000256" key="4">
    <source>
        <dbReference type="ARBA" id="ARBA00022692"/>
    </source>
</evidence>
<evidence type="ECO:0000256" key="2">
    <source>
        <dbReference type="ARBA" id="ARBA00022448"/>
    </source>
</evidence>
<feature type="transmembrane region" description="Helical" evidence="7">
    <location>
        <begin position="141"/>
        <end position="163"/>
    </location>
</feature>
<keyword evidence="2" id="KW-0813">Transport</keyword>
<dbReference type="InterPro" id="IPR011701">
    <property type="entry name" value="MFS"/>
</dbReference>
<feature type="transmembrane region" description="Helical" evidence="7">
    <location>
        <begin position="245"/>
        <end position="264"/>
    </location>
</feature>
<evidence type="ECO:0000256" key="6">
    <source>
        <dbReference type="ARBA" id="ARBA00023136"/>
    </source>
</evidence>
<evidence type="ECO:0000256" key="7">
    <source>
        <dbReference type="SAM" id="Phobius"/>
    </source>
</evidence>
<feature type="transmembrane region" description="Helical" evidence="7">
    <location>
        <begin position="25"/>
        <end position="44"/>
    </location>
</feature>
<accession>A0A0R2JL96</accession>
<dbReference type="Pfam" id="PF07690">
    <property type="entry name" value="MFS_1"/>
    <property type="match status" value="1"/>
</dbReference>
<dbReference type="PRINTS" id="PR01036">
    <property type="entry name" value="TCRTETB"/>
</dbReference>